<evidence type="ECO:0000313" key="2">
    <source>
        <dbReference type="EMBL" id="MBG0835106.1"/>
    </source>
</evidence>
<protein>
    <submittedName>
        <fullName evidence="2">Uncharacterized protein</fullName>
    </submittedName>
</protein>
<feature type="region of interest" description="Disordered" evidence="1">
    <location>
        <begin position="200"/>
        <end position="269"/>
    </location>
</feature>
<name>A0A931GGQ6_9PSED</name>
<dbReference type="Proteomes" id="UP000596932">
    <property type="component" value="Unassembled WGS sequence"/>
</dbReference>
<sequence length="269" mass="28141">MTDKPQLMTEEIELIPHPMDAWRAALNALIACAPGDSAAIAVHLAEARQQALVFVDRTPATEGTRKLVDRLMLIGAGRIVGDRLQVQAAPATVADILEAATRANGKRLLTDREAEIISQDLLAGVRQHRVEPQSSSPATVAAINRRVTARLTVVVNGTDYDVSGMPGVMVGDVVRVDPNNMPPLATGNVIGLGFQGRLDPFAPIQPPSPASPGTPAQLADARPIETSVDPASAPLYPAPAVPSGEPVVPMHTSSQPDAPAAHQCSDDPA</sequence>
<gene>
    <name evidence="2" type="ORF">H3221_08270</name>
</gene>
<evidence type="ECO:0000313" key="3">
    <source>
        <dbReference type="Proteomes" id="UP000596932"/>
    </source>
</evidence>
<reference evidence="2" key="1">
    <citation type="submission" date="2020-07" db="EMBL/GenBank/DDBJ databases">
        <title>Pseudomonas chaetoceroseae sp. nov., a new member of the Pseudomonas oleovorans group isolated from a culture of Chaetoceros calcitrans.</title>
        <authorList>
            <person name="Girard L."/>
            <person name="Lood C."/>
            <person name="De Mot R."/>
            <person name="Baudart J."/>
        </authorList>
    </citation>
    <scope>NUCLEOTIDE SEQUENCE</scope>
    <source>
        <strain evidence="2">536</strain>
    </source>
</reference>
<keyword evidence="3" id="KW-1185">Reference proteome</keyword>
<dbReference type="RefSeq" id="WP_196474650.1">
    <property type="nucleotide sequence ID" value="NZ_JACFYX020000006.1"/>
</dbReference>
<accession>A0A931GGQ6</accession>
<feature type="compositionally biased region" description="Pro residues" evidence="1">
    <location>
        <begin position="203"/>
        <end position="212"/>
    </location>
</feature>
<organism evidence="2 3">
    <name type="scientific">Pseudomonas chaetocerotis</name>
    <dbReference type="NCBI Taxonomy" id="2758695"/>
    <lineage>
        <taxon>Bacteria</taxon>
        <taxon>Pseudomonadati</taxon>
        <taxon>Pseudomonadota</taxon>
        <taxon>Gammaproteobacteria</taxon>
        <taxon>Pseudomonadales</taxon>
        <taxon>Pseudomonadaceae</taxon>
        <taxon>Pseudomonas</taxon>
    </lineage>
</organism>
<proteinExistence type="predicted"/>
<dbReference type="EMBL" id="JACFYX010000006">
    <property type="protein sequence ID" value="MBG0835106.1"/>
    <property type="molecule type" value="Genomic_DNA"/>
</dbReference>
<dbReference type="AlphaFoldDB" id="A0A931GGQ6"/>
<comment type="caution">
    <text evidence="2">The sequence shown here is derived from an EMBL/GenBank/DDBJ whole genome shotgun (WGS) entry which is preliminary data.</text>
</comment>
<evidence type="ECO:0000256" key="1">
    <source>
        <dbReference type="SAM" id="MobiDB-lite"/>
    </source>
</evidence>